<evidence type="ECO:0000313" key="1">
    <source>
        <dbReference type="EMBL" id="SDG79978.1"/>
    </source>
</evidence>
<accession>A0A1G7X704</accession>
<name>A0A1G7X704_9BURK</name>
<dbReference type="SUPFAM" id="SSF50475">
    <property type="entry name" value="FMN-binding split barrel"/>
    <property type="match status" value="1"/>
</dbReference>
<proteinExistence type="predicted"/>
<dbReference type="EMBL" id="FNCJ01000005">
    <property type="protein sequence ID" value="SDG79978.1"/>
    <property type="molecule type" value="Genomic_DNA"/>
</dbReference>
<reference evidence="1 2" key="1">
    <citation type="submission" date="2016-10" db="EMBL/GenBank/DDBJ databases">
        <authorList>
            <person name="de Groot N.N."/>
        </authorList>
    </citation>
    <scope>NUCLEOTIDE SEQUENCE [LARGE SCALE GENOMIC DNA]</scope>
    <source>
        <strain evidence="1 2">LMG 2247</strain>
    </source>
</reference>
<dbReference type="Proteomes" id="UP000199706">
    <property type="component" value="Unassembled WGS sequence"/>
</dbReference>
<protein>
    <recommendedName>
        <fullName evidence="3">Pyridoxamine 5'-phosphate oxidase</fullName>
    </recommendedName>
</protein>
<dbReference type="RefSeq" id="WP_090685069.1">
    <property type="nucleotide sequence ID" value="NZ_CADERL010000001.1"/>
</dbReference>
<sequence length="173" mass="18658">MTDSVSRRPLDQDVFDEWPAAARALFDGSSLGSKTGFTASLLTTDANGHVRTSLLGVGELYAPDSRTLCIALWPQSRAAGVLTRSGRGALTFVCEDAFYQVQLQFEPLASADGSSSGLAHFIGFIDTGETQRVRYARLTGGITFELGEESEAVLDRWEQQIEHLKQAAAAARS</sequence>
<evidence type="ECO:0008006" key="3">
    <source>
        <dbReference type="Google" id="ProtNLM"/>
    </source>
</evidence>
<gene>
    <name evidence="1" type="ORF">SAMN05216466_105224</name>
</gene>
<evidence type="ECO:0000313" key="2">
    <source>
        <dbReference type="Proteomes" id="UP000199706"/>
    </source>
</evidence>
<organism evidence="1 2">
    <name type="scientific">Paraburkholderia phenazinium</name>
    <dbReference type="NCBI Taxonomy" id="60549"/>
    <lineage>
        <taxon>Bacteria</taxon>
        <taxon>Pseudomonadati</taxon>
        <taxon>Pseudomonadota</taxon>
        <taxon>Betaproteobacteria</taxon>
        <taxon>Burkholderiales</taxon>
        <taxon>Burkholderiaceae</taxon>
        <taxon>Paraburkholderia</taxon>
    </lineage>
</organism>
<dbReference type="AlphaFoldDB" id="A0A1G7X704"/>
<dbReference type="OrthoDB" id="6518717at2"/>